<feature type="compositionally biased region" description="Basic and acidic residues" evidence="1">
    <location>
        <begin position="92"/>
        <end position="104"/>
    </location>
</feature>
<comment type="caution">
    <text evidence="2">The sequence shown here is derived from an EMBL/GenBank/DDBJ whole genome shotgun (WGS) entry which is preliminary data.</text>
</comment>
<evidence type="ECO:0000256" key="1">
    <source>
        <dbReference type="SAM" id="MobiDB-lite"/>
    </source>
</evidence>
<dbReference type="SUPFAM" id="SSF53098">
    <property type="entry name" value="Ribonuclease H-like"/>
    <property type="match status" value="1"/>
</dbReference>
<evidence type="ECO:0000313" key="3">
    <source>
        <dbReference type="Proteomes" id="UP001215598"/>
    </source>
</evidence>
<organism evidence="2 3">
    <name type="scientific">Mycena metata</name>
    <dbReference type="NCBI Taxonomy" id="1033252"/>
    <lineage>
        <taxon>Eukaryota</taxon>
        <taxon>Fungi</taxon>
        <taxon>Dikarya</taxon>
        <taxon>Basidiomycota</taxon>
        <taxon>Agaricomycotina</taxon>
        <taxon>Agaricomycetes</taxon>
        <taxon>Agaricomycetidae</taxon>
        <taxon>Agaricales</taxon>
        <taxon>Marasmiineae</taxon>
        <taxon>Mycenaceae</taxon>
        <taxon>Mycena</taxon>
    </lineage>
</organism>
<reference evidence="2" key="1">
    <citation type="submission" date="2023-03" db="EMBL/GenBank/DDBJ databases">
        <title>Massive genome expansion in bonnet fungi (Mycena s.s.) driven by repeated elements and novel gene families across ecological guilds.</title>
        <authorList>
            <consortium name="Lawrence Berkeley National Laboratory"/>
            <person name="Harder C.B."/>
            <person name="Miyauchi S."/>
            <person name="Viragh M."/>
            <person name="Kuo A."/>
            <person name="Thoen E."/>
            <person name="Andreopoulos B."/>
            <person name="Lu D."/>
            <person name="Skrede I."/>
            <person name="Drula E."/>
            <person name="Henrissat B."/>
            <person name="Morin E."/>
            <person name="Kohler A."/>
            <person name="Barry K."/>
            <person name="LaButti K."/>
            <person name="Morin E."/>
            <person name="Salamov A."/>
            <person name="Lipzen A."/>
            <person name="Mereny Z."/>
            <person name="Hegedus B."/>
            <person name="Baldrian P."/>
            <person name="Stursova M."/>
            <person name="Weitz H."/>
            <person name="Taylor A."/>
            <person name="Grigoriev I.V."/>
            <person name="Nagy L.G."/>
            <person name="Martin F."/>
            <person name="Kauserud H."/>
        </authorList>
    </citation>
    <scope>NUCLEOTIDE SEQUENCE</scope>
    <source>
        <strain evidence="2">CBHHK182m</strain>
    </source>
</reference>
<proteinExistence type="predicted"/>
<dbReference type="AlphaFoldDB" id="A0AAD7HH71"/>
<feature type="region of interest" description="Disordered" evidence="1">
    <location>
        <begin position="75"/>
        <end position="128"/>
    </location>
</feature>
<protein>
    <recommendedName>
        <fullName evidence="4">DUF659 domain-containing protein</fullName>
    </recommendedName>
</protein>
<dbReference type="EMBL" id="JARKIB010000244">
    <property type="protein sequence ID" value="KAJ7720105.1"/>
    <property type="molecule type" value="Genomic_DNA"/>
</dbReference>
<keyword evidence="3" id="KW-1185">Reference proteome</keyword>
<name>A0AAD7HH71_9AGAR</name>
<evidence type="ECO:0000313" key="2">
    <source>
        <dbReference type="EMBL" id="KAJ7720105.1"/>
    </source>
</evidence>
<sequence length="633" mass="70478">MAKNGSKTPKMTNLWALYNKVSFWKDTGVIWFEVEKRPQTAKLMSFCHHSCQAVGHTCSDKAAWITHLLGGKNACPHASPEAKAEATAQHKATKEAESSKKHGYSDAPAASEEPLSKKHRQHPALTQSTLTVFRRNDMPYSESEKAAVQRQALRAIVSAGFPMNSFEDPEALILFGMMRSTDPAIMPTGKVVGGRLPNNAAAEVEDTVDKALRDRYAGPSTDGWKHKKRDAVNALCANINFRSYLIELVEVTALDKDGPSLCDLFADMIDRIKEKYGCIIIYFTTDTDGGSKKGRILLVKKRPWLILPLCSAHQFQLILGDYFKVNDIAAVLAGEAISLFILKDALQLAVIQNRTAIINAEVSAAVSTKAEALRADAERFGTLIGDTSFWSGLETILGNLEPICFGTNINQKDSTCLNQVPLTIAGIFCTLPTTPRRKLNNRPDNEDTPETKKTKEMLVSKAIMQYLAGLGDFSDFNAAEWEMIRHNTDPIRVWQALCGSAHLAELATFAITILEIVANEASCERTFLRTKIEESDYHNRLSSDKMEKRTRNNEDPSERGRTLVFTPVGWRTQVAKWIGDAEAADDDEENTPVVPDWVPAWRSMTLKALFGEAEKPRKRKPSWQVMEEEEILM</sequence>
<gene>
    <name evidence="2" type="ORF">B0H16DRAFT_1474563</name>
</gene>
<dbReference type="InterPro" id="IPR012337">
    <property type="entry name" value="RNaseH-like_sf"/>
</dbReference>
<accession>A0AAD7HH71</accession>
<feature type="region of interest" description="Disordered" evidence="1">
    <location>
        <begin position="614"/>
        <end position="633"/>
    </location>
</feature>
<feature type="region of interest" description="Disordered" evidence="1">
    <location>
        <begin position="539"/>
        <end position="560"/>
    </location>
</feature>
<evidence type="ECO:0008006" key="4">
    <source>
        <dbReference type="Google" id="ProtNLM"/>
    </source>
</evidence>
<dbReference type="Proteomes" id="UP001215598">
    <property type="component" value="Unassembled WGS sequence"/>
</dbReference>